<dbReference type="VEuPathDB" id="VectorBase:CSON010314"/>
<evidence type="ECO:0000313" key="3">
    <source>
        <dbReference type="EMBL" id="SSX24121.1"/>
    </source>
</evidence>
<dbReference type="InterPro" id="IPR028213">
    <property type="entry name" value="PA1"/>
</dbReference>
<feature type="region of interest" description="Disordered" evidence="1">
    <location>
        <begin position="42"/>
        <end position="155"/>
    </location>
</feature>
<dbReference type="GO" id="GO:0044666">
    <property type="term" value="C:MLL3/4 complex"/>
    <property type="evidence" value="ECO:0007669"/>
    <property type="project" value="TreeGrafter"/>
</dbReference>
<reference evidence="2" key="1">
    <citation type="submission" date="2018-04" db="EMBL/GenBank/DDBJ databases">
        <authorList>
            <person name="Go L.Y."/>
            <person name="Mitchell J.A."/>
        </authorList>
    </citation>
    <scope>NUCLEOTIDE SEQUENCE</scope>
    <source>
        <tissue evidence="2">Whole organism</tissue>
    </source>
</reference>
<accession>A0A336M451</accession>
<gene>
    <name evidence="3" type="primary">CSON010314</name>
</gene>
<dbReference type="GO" id="GO:0033148">
    <property type="term" value="P:positive regulation of intracellular estrogen receptor signaling pathway"/>
    <property type="evidence" value="ECO:0007669"/>
    <property type="project" value="TreeGrafter"/>
</dbReference>
<organism evidence="3">
    <name type="scientific">Culicoides sonorensis</name>
    <name type="common">Biting midge</name>
    <dbReference type="NCBI Taxonomy" id="179676"/>
    <lineage>
        <taxon>Eukaryota</taxon>
        <taxon>Metazoa</taxon>
        <taxon>Ecdysozoa</taxon>
        <taxon>Arthropoda</taxon>
        <taxon>Hexapoda</taxon>
        <taxon>Insecta</taxon>
        <taxon>Pterygota</taxon>
        <taxon>Neoptera</taxon>
        <taxon>Endopterygota</taxon>
        <taxon>Diptera</taxon>
        <taxon>Nematocera</taxon>
        <taxon>Chironomoidea</taxon>
        <taxon>Ceratopogonidae</taxon>
        <taxon>Ceratopogoninae</taxon>
        <taxon>Culicoides</taxon>
        <taxon>Monoculicoides</taxon>
    </lineage>
</organism>
<dbReference type="AlphaFoldDB" id="A0A336M451"/>
<feature type="compositionally biased region" description="Basic and acidic residues" evidence="1">
    <location>
        <begin position="49"/>
        <end position="71"/>
    </location>
</feature>
<dbReference type="EMBL" id="UFQS01000416">
    <property type="protein sequence ID" value="SSX03756.1"/>
    <property type="molecule type" value="Genomic_DNA"/>
</dbReference>
<protein>
    <submittedName>
        <fullName evidence="3">CSON010314 protein</fullName>
    </submittedName>
</protein>
<dbReference type="EMBL" id="UFQT01000416">
    <property type="protein sequence ID" value="SSX24121.1"/>
    <property type="molecule type" value="Genomic_DNA"/>
</dbReference>
<feature type="compositionally biased region" description="Low complexity" evidence="1">
    <location>
        <begin position="117"/>
        <end position="155"/>
    </location>
</feature>
<dbReference type="GO" id="GO:1902808">
    <property type="term" value="P:positive regulation of cell cycle G1/S phase transition"/>
    <property type="evidence" value="ECO:0007669"/>
    <property type="project" value="TreeGrafter"/>
</dbReference>
<dbReference type="PANTHER" id="PTHR28467:SF1">
    <property type="entry name" value="PAXIP1-ASSOCIATED GLUTAMATE-RICH PROTEIN 1"/>
    <property type="match status" value="1"/>
</dbReference>
<dbReference type="PANTHER" id="PTHR28467">
    <property type="entry name" value="PAXIP1-ASSOCIATED GLUTAMATE-RICH PROTEIN 1"/>
    <property type="match status" value="1"/>
</dbReference>
<reference evidence="3" key="2">
    <citation type="submission" date="2018-07" db="EMBL/GenBank/DDBJ databases">
        <authorList>
            <person name="Quirk P.G."/>
            <person name="Krulwich T.A."/>
        </authorList>
    </citation>
    <scope>NUCLEOTIDE SEQUENCE</scope>
</reference>
<name>A0A336M451_CULSO</name>
<dbReference type="OMA" id="WSVECSD"/>
<dbReference type="Pfam" id="PF15364">
    <property type="entry name" value="PAXIP1_C"/>
    <property type="match status" value="1"/>
</dbReference>
<evidence type="ECO:0000313" key="2">
    <source>
        <dbReference type="EMBL" id="SSX03756.1"/>
    </source>
</evidence>
<sequence length="155" mass="16954">MGEEEFCITELEDCEPTPEELDAIYTTLDKGGFIELQWKCPGKRAPSPIRKEEVKPIETPEQKAKAAKEMEFDFMDDVALPTMRQRTQTPKTGNKKKTTNFAGVLDQMKKHGRFSVNNTPTSTPTASSAQPTSATSNTPSNSGTTTTTTTTASTS</sequence>
<dbReference type="GO" id="GO:0030331">
    <property type="term" value="F:nuclear estrogen receptor binding"/>
    <property type="evidence" value="ECO:0007669"/>
    <property type="project" value="TreeGrafter"/>
</dbReference>
<evidence type="ECO:0000256" key="1">
    <source>
        <dbReference type="SAM" id="MobiDB-lite"/>
    </source>
</evidence>
<proteinExistence type="predicted"/>